<feature type="transmembrane region" description="Helical" evidence="1">
    <location>
        <begin position="72"/>
        <end position="94"/>
    </location>
</feature>
<evidence type="ECO:0000313" key="2">
    <source>
        <dbReference type="EMBL" id="MBP2033929.1"/>
    </source>
</evidence>
<dbReference type="RefSeq" id="WP_209703174.1">
    <property type="nucleotide sequence ID" value="NZ_JAGGLM010000026.1"/>
</dbReference>
<keyword evidence="1" id="KW-0812">Transmembrane</keyword>
<dbReference type="Pfam" id="PF09578">
    <property type="entry name" value="Spore_YabQ"/>
    <property type="match status" value="1"/>
</dbReference>
<evidence type="ECO:0000313" key="3">
    <source>
        <dbReference type="Proteomes" id="UP001519307"/>
    </source>
</evidence>
<keyword evidence="1" id="KW-1133">Transmembrane helix</keyword>
<reference evidence="2 3" key="1">
    <citation type="submission" date="2021-03" db="EMBL/GenBank/DDBJ databases">
        <title>Genomic Encyclopedia of Type Strains, Phase IV (KMG-IV): sequencing the most valuable type-strain genomes for metagenomic binning, comparative biology and taxonomic classification.</title>
        <authorList>
            <person name="Goeker M."/>
        </authorList>
    </citation>
    <scope>NUCLEOTIDE SEQUENCE [LARGE SCALE GENOMIC DNA]</scope>
    <source>
        <strain evidence="2 3">DSM 28783</strain>
    </source>
</reference>
<dbReference type="EMBL" id="JAGGLM010000026">
    <property type="protein sequence ID" value="MBP2033929.1"/>
    <property type="molecule type" value="Genomic_DNA"/>
</dbReference>
<keyword evidence="3" id="KW-1185">Reference proteome</keyword>
<dbReference type="InterPro" id="IPR019074">
    <property type="entry name" value="YabQ"/>
</dbReference>
<protein>
    <submittedName>
        <fullName evidence="2">Spore cortex biosynthesis protein YabQ</fullName>
    </submittedName>
</protein>
<dbReference type="Proteomes" id="UP001519307">
    <property type="component" value="Unassembled WGS sequence"/>
</dbReference>
<dbReference type="NCBIfam" id="TIGR02893">
    <property type="entry name" value="spore_yabQ"/>
    <property type="match status" value="1"/>
</dbReference>
<name>A0ABS4KV54_9CLOT</name>
<comment type="caution">
    <text evidence="2">The sequence shown here is derived from an EMBL/GenBank/DDBJ whole genome shotgun (WGS) entry which is preliminary data.</text>
</comment>
<evidence type="ECO:0000256" key="1">
    <source>
        <dbReference type="SAM" id="Phobius"/>
    </source>
</evidence>
<proteinExistence type="predicted"/>
<feature type="transmembrane region" description="Helical" evidence="1">
    <location>
        <begin position="48"/>
        <end position="65"/>
    </location>
</feature>
<sequence>MIIPISMQFRLMIFSFTAGIITGILFDLYRIIRGFTNLNKLVVFIEDILFWTFAGISVFVFLFYTNYAYTDVYVYLWIALGIYMYFKLLSKIFFNMEKIIFKSMGRLNRMLINTIMYPFYYFKSKKRKNRKK</sequence>
<accession>A0ABS4KV54</accession>
<gene>
    <name evidence="2" type="ORF">J2Z42_002642</name>
</gene>
<feature type="transmembrane region" description="Helical" evidence="1">
    <location>
        <begin position="12"/>
        <end position="32"/>
    </location>
</feature>
<keyword evidence="1" id="KW-0472">Membrane</keyword>
<organism evidence="2 3">
    <name type="scientific">Clostridium algifaecis</name>
    <dbReference type="NCBI Taxonomy" id="1472040"/>
    <lineage>
        <taxon>Bacteria</taxon>
        <taxon>Bacillati</taxon>
        <taxon>Bacillota</taxon>
        <taxon>Clostridia</taxon>
        <taxon>Eubacteriales</taxon>
        <taxon>Clostridiaceae</taxon>
        <taxon>Clostridium</taxon>
    </lineage>
</organism>